<protein>
    <recommendedName>
        <fullName evidence="4">Reverse transcriptase zinc-binding domain-containing protein</fullName>
    </recommendedName>
</protein>
<dbReference type="EMBL" id="JBEHCU010008182">
    <property type="protein sequence ID" value="KAL1386836.1"/>
    <property type="molecule type" value="Genomic_DNA"/>
</dbReference>
<organism evidence="2 3">
    <name type="scientific">Culex pipiens pipiens</name>
    <name type="common">Northern house mosquito</name>
    <dbReference type="NCBI Taxonomy" id="38569"/>
    <lineage>
        <taxon>Eukaryota</taxon>
        <taxon>Metazoa</taxon>
        <taxon>Ecdysozoa</taxon>
        <taxon>Arthropoda</taxon>
        <taxon>Hexapoda</taxon>
        <taxon>Insecta</taxon>
        <taxon>Pterygota</taxon>
        <taxon>Neoptera</taxon>
        <taxon>Endopterygota</taxon>
        <taxon>Diptera</taxon>
        <taxon>Nematocera</taxon>
        <taxon>Culicoidea</taxon>
        <taxon>Culicidae</taxon>
        <taxon>Culicinae</taxon>
        <taxon>Culicini</taxon>
        <taxon>Culex</taxon>
        <taxon>Culex</taxon>
    </lineage>
</organism>
<feature type="compositionally biased region" description="Basic and acidic residues" evidence="1">
    <location>
        <begin position="218"/>
        <end position="228"/>
    </location>
</feature>
<dbReference type="AlphaFoldDB" id="A0ABD1D134"/>
<comment type="caution">
    <text evidence="2">The sequence shown here is derived from an EMBL/GenBank/DDBJ whole genome shotgun (WGS) entry which is preliminary data.</text>
</comment>
<sequence length="844" mass="94869">MSEFKVRVHTLKFAFGQGSQEPSDAEMFGFCRDWQMPPNEIYSIHRDTQAKAIFVKFKSERQMKAVKDKLQPSFSSVLAGTNLLPAFAKGDGAPPMIMTLLQSNRNQQLVSDTMDVGVPGTEPTLVQLTPPPSSPAPAQPSLPITPAQPSLPISPAQPSLPISPPVPMGPPQAPVLPEGSARKPRNKFRRGTEGKGEAIPQVPAGGSVTLVQKLRSRSRSERRPHDNAGQDQAGKGRSASRSDQQEVTAESDADFVEVLPRNSSANIGAGLKDMVSALQLKDAGQEKGCTGFTFHRCDSASRLDRFYVSRDFLDTILEVKNVAVAFSDHHAVVLKFEVDPQHLCRRGRGYWKLNPAFLKDDSISNRFLVEYEGLRARPVHLMNRSIWWNHVVKKKITWFYQEQGRLFNRRISSAKSTQYQKLNELAVDLGNGLDVRAEIAIVKSRLMEMECQRLQYLGNKLSGTSLIENEKMNIFHVSNQVHRLSASSSFKLLDNGALTDDQDRLKAIIQGFYSNCFMNDPLQADEGVVAEALGSVSKTLSVEQANQMLRPISEDELKSTSLAAAKKKSPGPDGLSYEFYLTHFDIVKEDLLKLFNGYLDGSLKPPKEFSAGIITLIPKEADAASLDKYRPISMLNTDYKLFTKILANRLHAVLENVLYGKDGEEKKDLSLLKFGKKDVLGRNTKEWLVEAEELGSSYTLNTVRLLYCYHVDQRRTVPKIEEKLTDLDWENLWNNLSHNFLTSDSRSTLFLLYNDLLLNKDKLYEYKIGRVADNICEICGKKDNNFHRLRECDASQDVWKWLKETDHLVELTVKIGGWVLKEVINVFMTLIALMAVKKMAYCHR</sequence>
<evidence type="ECO:0008006" key="4">
    <source>
        <dbReference type="Google" id="ProtNLM"/>
    </source>
</evidence>
<feature type="region of interest" description="Disordered" evidence="1">
    <location>
        <begin position="116"/>
        <end position="255"/>
    </location>
</feature>
<evidence type="ECO:0000256" key="1">
    <source>
        <dbReference type="SAM" id="MobiDB-lite"/>
    </source>
</evidence>
<evidence type="ECO:0000313" key="2">
    <source>
        <dbReference type="EMBL" id="KAL1386836.1"/>
    </source>
</evidence>
<dbReference type="SUPFAM" id="SSF56219">
    <property type="entry name" value="DNase I-like"/>
    <property type="match status" value="1"/>
</dbReference>
<dbReference type="PANTHER" id="PTHR19446">
    <property type="entry name" value="REVERSE TRANSCRIPTASES"/>
    <property type="match status" value="1"/>
</dbReference>
<dbReference type="Gene3D" id="3.60.10.10">
    <property type="entry name" value="Endonuclease/exonuclease/phosphatase"/>
    <property type="match status" value="1"/>
</dbReference>
<name>A0ABD1D134_CULPP</name>
<evidence type="ECO:0000313" key="3">
    <source>
        <dbReference type="Proteomes" id="UP001562425"/>
    </source>
</evidence>
<dbReference type="Proteomes" id="UP001562425">
    <property type="component" value="Unassembled WGS sequence"/>
</dbReference>
<feature type="compositionally biased region" description="Pro residues" evidence="1">
    <location>
        <begin position="129"/>
        <end position="140"/>
    </location>
</feature>
<feature type="compositionally biased region" description="Polar residues" evidence="1">
    <location>
        <begin position="239"/>
        <end position="248"/>
    </location>
</feature>
<proteinExistence type="predicted"/>
<reference evidence="2 3" key="1">
    <citation type="submission" date="2024-05" db="EMBL/GenBank/DDBJ databases">
        <title>Culex pipiens pipiens assembly and annotation.</title>
        <authorList>
            <person name="Alout H."/>
            <person name="Durand T."/>
        </authorList>
    </citation>
    <scope>NUCLEOTIDE SEQUENCE [LARGE SCALE GENOMIC DNA]</scope>
    <source>
        <strain evidence="2">HA-2024</strain>
        <tissue evidence="2">Whole body</tissue>
    </source>
</reference>
<gene>
    <name evidence="2" type="ORF">pipiens_012770</name>
</gene>
<feature type="compositionally biased region" description="Pro residues" evidence="1">
    <location>
        <begin position="161"/>
        <end position="174"/>
    </location>
</feature>
<dbReference type="InterPro" id="IPR036691">
    <property type="entry name" value="Endo/exonu/phosph_ase_sf"/>
</dbReference>
<accession>A0ABD1D134</accession>
<keyword evidence="3" id="KW-1185">Reference proteome</keyword>